<proteinExistence type="predicted"/>
<dbReference type="GO" id="GO:0007018">
    <property type="term" value="P:microtubule-based movement"/>
    <property type="evidence" value="ECO:0007669"/>
    <property type="project" value="InterPro"/>
</dbReference>
<dbReference type="PANTHER" id="PTHR46532:SF11">
    <property type="entry name" value="DYNEIN AXONEMAL HEAVY CHAIN 12"/>
    <property type="match status" value="1"/>
</dbReference>
<dbReference type="GO" id="GO:0005858">
    <property type="term" value="C:axonemal dynein complex"/>
    <property type="evidence" value="ECO:0007669"/>
    <property type="project" value="TreeGrafter"/>
</dbReference>
<evidence type="ECO:0000313" key="3">
    <source>
        <dbReference type="EnsemblMetazoa" id="AAEL007903-PD"/>
    </source>
</evidence>
<name>A0A6I8TAE3_AEDAE</name>
<feature type="domain" description="Dynein heavy chain tail" evidence="1">
    <location>
        <begin position="246"/>
        <end position="803"/>
    </location>
</feature>
<accession>A0A6I8TAE3</accession>
<dbReference type="InterPro" id="IPR056759">
    <property type="entry name" value="DYH2-5-8_CC"/>
</dbReference>
<evidence type="ECO:0000313" key="4">
    <source>
        <dbReference type="Proteomes" id="UP000008820"/>
    </source>
</evidence>
<evidence type="ECO:0000259" key="1">
    <source>
        <dbReference type="Pfam" id="PF08385"/>
    </source>
</evidence>
<dbReference type="InParanoid" id="A0A6I8TAE3"/>
<sequence>MLFFQSIQTNLKLQQVITYSLQIEFIMADNIGGENLADNVSELSSFSDSSDEGKRIEEVIPIAEEEADKPAYSDEDLDTLVGFMRNMIFLFDYDSNDFNDEVAEVIKLWLIDVNYPLLFIYYDGHLLAASLTFPKCSFNDLMYFMREPDQLFNVIETFHDDLMFGTLHNDIEGSLLVTLEQVYGPLMLSNTEWSENVKAHVLVAYNTFMTFLTDIHHKLSGFTLLYVPREGSDMDVQEVVLNRTTIKRLEAVVIEWTSQIRSTINDTQHSVPDDLICPSDEYNFWIYRHEVLFAIQSQFKNVNVLHILEILDLAQSLYTKPLRDVLNDLMIEIEIAEANIPFIKLLVDPCFAIRTLDNEDDLCSQLIYVMHIIRFIGEDSSHLRQDECITKLFLYLSNEIVSCCMQSIDVDKILSGSPSYGIEVCNIKINCCESYKIIYEEMIEHFQDVYAWRLDYAVIFNRIDAFMQRLYDMLEICHAMTIFAKHGGGNSYKNYRFSCNNAKMYENKCNQVEAIFATGIEKIQAVAGSILDINNKEWYTSIANFREMLKNLDDIIENLLSNVFLIADNLEEKINVLITILNFYKRESIRESFMRKISDIWNAFKEELTNLSKTVSSGINNYPTLFPKKSGQFALLKIKFERINRLKDLLERCRFFPLYSETDEILTLFESCEKQVKVALKSYNDLWIKSVSVDLGSWYHRHLICRSQIRPGLLECHIERRMLDIFEEAYFFKVSGAIVPSVIDMERNDNVKLTFDNVIRIILYFNNVISSISDKERLFFKPMIQQTERKLEPLKIKLTWEEDLGEYIDTFVTNVKDLLDVIQVYKKENLTIATWMENIYNILLFKLNHDKAQQLPDFIGDIKNQKRESISELVRLYSEISKHIFCIYETLGSNIRKMSESWAQYVHKIDHLLKAAVFNSSLNTLENILMALQKEAAPILSIELILNKYGITYQPSLESIETALKRLPNEVTSIIKIIPSMCQRFQIDSQCNFYDDFLQDSKFETIENAIHSNIKHTVEELCDFREKWGVFRPFWIINRKAFIDKFKLSSMTSEAFQKNNEKFEELLNQLATQRDSTVCKCVEVDAMKLKLAITNHINDWQIKYIEYLKCVAYGQIIDFHQMLKHNMEALSVEPKEVEDLKTLEKTYQSCFDSIPALKEEIGTIIKYFNVLEKSVSDLLPEAYQLRCNIHSNWQQYTDFLSKVKDQIENYQNLFKLSMANDVADLKVDAIEMLKMLDDQLPINKEILPEEAFITIDLLIKRLEFLEAQERNIEKKFRLLGIDYHPLDVIMEIRYKLESMKLIWKFVEQWNIIKKQIIFQKYEPMNVEEISKNICLVTCELQQLDNILKKELTYPILQATKAEFENVHVTFSIMVDMKRSHMRERHWTEIILMTNL</sequence>
<dbReference type="PANTHER" id="PTHR46532">
    <property type="entry name" value="MALE FERTILITY FACTOR KL5"/>
    <property type="match status" value="1"/>
</dbReference>
<dbReference type="InterPro" id="IPR013594">
    <property type="entry name" value="Dynein_heavy_tail"/>
</dbReference>
<evidence type="ECO:0000259" key="2">
    <source>
        <dbReference type="Pfam" id="PF25007"/>
    </source>
</evidence>
<reference evidence="3" key="2">
    <citation type="submission" date="2020-05" db="UniProtKB">
        <authorList>
            <consortium name="EnsemblMetazoa"/>
        </authorList>
    </citation>
    <scope>IDENTIFICATION</scope>
    <source>
        <strain evidence="3">LVP_AGWG</strain>
    </source>
</reference>
<dbReference type="InterPro" id="IPR026983">
    <property type="entry name" value="DHC"/>
</dbReference>
<dbReference type="Proteomes" id="UP000008820">
    <property type="component" value="Chromosome 2"/>
</dbReference>
<dbReference type="Pfam" id="PF08385">
    <property type="entry name" value="DHC_N1"/>
    <property type="match status" value="1"/>
</dbReference>
<gene>
    <name evidence="3" type="primary">5569760</name>
</gene>
<keyword evidence="4" id="KW-1185">Reference proteome</keyword>
<dbReference type="GO" id="GO:0051959">
    <property type="term" value="F:dynein light intermediate chain binding"/>
    <property type="evidence" value="ECO:0007669"/>
    <property type="project" value="InterPro"/>
</dbReference>
<reference evidence="3 4" key="1">
    <citation type="submission" date="2017-06" db="EMBL/GenBank/DDBJ databases">
        <title>Aedes aegypti genome working group (AGWG) sequencing and assembly.</title>
        <authorList>
            <consortium name="Aedes aegypti Genome Working Group (AGWG)"/>
            <person name="Matthews B.J."/>
        </authorList>
    </citation>
    <scope>NUCLEOTIDE SEQUENCE [LARGE SCALE GENOMIC DNA]</scope>
    <source>
        <strain evidence="3 4">LVP_AGWG</strain>
    </source>
</reference>
<organism evidence="3 4">
    <name type="scientific">Aedes aegypti</name>
    <name type="common">Yellowfever mosquito</name>
    <name type="synonym">Culex aegypti</name>
    <dbReference type="NCBI Taxonomy" id="7159"/>
    <lineage>
        <taxon>Eukaryota</taxon>
        <taxon>Metazoa</taxon>
        <taxon>Ecdysozoa</taxon>
        <taxon>Arthropoda</taxon>
        <taxon>Hexapoda</taxon>
        <taxon>Insecta</taxon>
        <taxon>Pterygota</taxon>
        <taxon>Neoptera</taxon>
        <taxon>Endopterygota</taxon>
        <taxon>Diptera</taxon>
        <taxon>Nematocera</taxon>
        <taxon>Culicoidea</taxon>
        <taxon>Culicidae</taxon>
        <taxon>Culicinae</taxon>
        <taxon>Aedini</taxon>
        <taxon>Aedes</taxon>
        <taxon>Stegomyia</taxon>
    </lineage>
</organism>
<protein>
    <submittedName>
        <fullName evidence="3">Uncharacterized protein</fullName>
    </submittedName>
</protein>
<dbReference type="GO" id="GO:0045505">
    <property type="term" value="F:dynein intermediate chain binding"/>
    <property type="evidence" value="ECO:0007669"/>
    <property type="project" value="InterPro"/>
</dbReference>
<feature type="domain" description="Dynein axonemal heavy chain 2/5/8 coiled-coil" evidence="2">
    <location>
        <begin position="1103"/>
        <end position="1218"/>
    </location>
</feature>
<dbReference type="Pfam" id="PF25007">
    <property type="entry name" value="DYH2-5-8_CC"/>
    <property type="match status" value="1"/>
</dbReference>
<dbReference type="OrthoDB" id="447173at2759"/>
<dbReference type="EnsemblMetazoa" id="AAEL007903-RD">
    <property type="protein sequence ID" value="AAEL007903-PD"/>
    <property type="gene ID" value="AAEL007903"/>
</dbReference>